<dbReference type="InterPro" id="IPR010985">
    <property type="entry name" value="Ribbon_hlx_hlx"/>
</dbReference>
<dbReference type="Proteomes" id="UP000478636">
    <property type="component" value="Unassembled WGS sequence"/>
</dbReference>
<organism evidence="1 2">
    <name type="scientific">Leuconostoc lactis</name>
    <dbReference type="NCBI Taxonomy" id="1246"/>
    <lineage>
        <taxon>Bacteria</taxon>
        <taxon>Bacillati</taxon>
        <taxon>Bacillota</taxon>
        <taxon>Bacilli</taxon>
        <taxon>Lactobacillales</taxon>
        <taxon>Lactobacillaceae</taxon>
        <taxon>Leuconostoc</taxon>
    </lineage>
</organism>
<evidence type="ECO:0000313" key="1">
    <source>
        <dbReference type="EMBL" id="MWN21270.1"/>
    </source>
</evidence>
<dbReference type="Gene3D" id="1.10.1220.10">
    <property type="entry name" value="Met repressor-like"/>
    <property type="match status" value="1"/>
</dbReference>
<sequence length="124" mass="14051">MKKINEEKTHKSGRIPLRIAPELHEILAEQAAQEGRSLNSYLTKLLEAGAQPDTFEERQIVGQIISGENFDLFNRLVLVSGIYYRYLIDNAATAKVDRQYVVIEATGNILTLRELKPVFAVYES</sequence>
<gene>
    <name evidence="1" type="ORF">GQS40_06235</name>
</gene>
<dbReference type="InterPro" id="IPR013321">
    <property type="entry name" value="Arc_rbn_hlx_hlx"/>
</dbReference>
<protein>
    <submittedName>
        <fullName evidence="1">Toxin-antitoxin system HicB family antitoxin</fullName>
    </submittedName>
</protein>
<dbReference type="RefSeq" id="WP_029509829.1">
    <property type="nucleotide sequence ID" value="NZ_JBKWFG010000001.1"/>
</dbReference>
<proteinExistence type="predicted"/>
<dbReference type="AlphaFoldDB" id="A0A6L7AA19"/>
<evidence type="ECO:0000313" key="2">
    <source>
        <dbReference type="Proteomes" id="UP000478636"/>
    </source>
</evidence>
<accession>A0A6L7AA19</accession>
<dbReference type="GO" id="GO:0006355">
    <property type="term" value="P:regulation of DNA-templated transcription"/>
    <property type="evidence" value="ECO:0007669"/>
    <property type="project" value="InterPro"/>
</dbReference>
<dbReference type="SUPFAM" id="SSF47598">
    <property type="entry name" value="Ribbon-helix-helix"/>
    <property type="match status" value="1"/>
</dbReference>
<name>A0A6L7AA19_LEULA</name>
<dbReference type="InterPro" id="IPR008651">
    <property type="entry name" value="Uncharacterised_HicB"/>
</dbReference>
<dbReference type="EMBL" id="WSZI01000013">
    <property type="protein sequence ID" value="MWN21270.1"/>
    <property type="molecule type" value="Genomic_DNA"/>
</dbReference>
<dbReference type="Pfam" id="PF05534">
    <property type="entry name" value="HicB"/>
    <property type="match status" value="1"/>
</dbReference>
<comment type="caution">
    <text evidence="1">The sequence shown here is derived from an EMBL/GenBank/DDBJ whole genome shotgun (WGS) entry which is preliminary data.</text>
</comment>
<reference evidence="1 2" key="1">
    <citation type="submission" date="2019-12" db="EMBL/GenBank/DDBJ databases">
        <title>Complete genome sequence of Leuconostoc lactis strain AVN1 provides insights into metabolic potential.</title>
        <authorList>
            <person name="Besrour N."/>
            <person name="Najjari A."/>
            <person name="Fhoula I."/>
            <person name="Jaballah S."/>
            <person name="Klibi N."/>
            <person name="Ouzari H.I."/>
        </authorList>
    </citation>
    <scope>NUCLEOTIDE SEQUENCE [LARGE SCALE GENOMIC DNA]</scope>
    <source>
        <strain evidence="1 2">AVN1</strain>
    </source>
</reference>